<dbReference type="InterPro" id="IPR000971">
    <property type="entry name" value="Globin"/>
</dbReference>
<reference evidence="9" key="1">
    <citation type="submission" date="2025-08" db="UniProtKB">
        <authorList>
            <consortium name="Ensembl"/>
        </authorList>
    </citation>
    <scope>IDENTIFICATION</scope>
</reference>
<evidence type="ECO:0000256" key="7">
    <source>
        <dbReference type="RuleBase" id="RU000356"/>
    </source>
</evidence>
<sequence length="152" mass="17434">MVKWTEEERCTIRDVWEKVDIDEIGPQVLTRQNIISFKRHTLATFGDIFTNTSILNNPKVAHRGKVVLRSIDKAVRNMDRIQETHAALSRLHYEGVDPDNFKLLGDCITITIACKLKEALNPQVQAVWQKFLCAVVETSKIRCQKYVGNNKP</sequence>
<evidence type="ECO:0000313" key="9">
    <source>
        <dbReference type="Ensembl" id="ENSOSIP00000039957.1"/>
    </source>
</evidence>
<dbReference type="Gene3D" id="1.10.490.10">
    <property type="entry name" value="Globins"/>
    <property type="match status" value="1"/>
</dbReference>
<dbReference type="Proteomes" id="UP000694383">
    <property type="component" value="Unplaced"/>
</dbReference>
<dbReference type="PANTHER" id="PTHR11442:SF101">
    <property type="entry name" value="HEMOGLOBIN, BETA ADULT 2"/>
    <property type="match status" value="1"/>
</dbReference>
<evidence type="ECO:0000256" key="6">
    <source>
        <dbReference type="ARBA" id="ARBA00023004"/>
    </source>
</evidence>
<keyword evidence="2 7" id="KW-0813">Transport</keyword>
<dbReference type="PRINTS" id="PR00814">
    <property type="entry name" value="BETAHAEM"/>
</dbReference>
<dbReference type="GO" id="GO:0004601">
    <property type="term" value="F:peroxidase activity"/>
    <property type="evidence" value="ECO:0007669"/>
    <property type="project" value="TreeGrafter"/>
</dbReference>
<dbReference type="GeneTree" id="ENSGT00940000157809"/>
<organism evidence="9 10">
    <name type="scientific">Oryzias sinensis</name>
    <name type="common">Chinese medaka</name>
    <dbReference type="NCBI Taxonomy" id="183150"/>
    <lineage>
        <taxon>Eukaryota</taxon>
        <taxon>Metazoa</taxon>
        <taxon>Chordata</taxon>
        <taxon>Craniata</taxon>
        <taxon>Vertebrata</taxon>
        <taxon>Euteleostomi</taxon>
        <taxon>Actinopterygii</taxon>
        <taxon>Neopterygii</taxon>
        <taxon>Teleostei</taxon>
        <taxon>Neoteleostei</taxon>
        <taxon>Acanthomorphata</taxon>
        <taxon>Ovalentaria</taxon>
        <taxon>Atherinomorphae</taxon>
        <taxon>Beloniformes</taxon>
        <taxon>Adrianichthyidae</taxon>
        <taxon>Oryziinae</taxon>
        <taxon>Oryzias</taxon>
    </lineage>
</organism>
<evidence type="ECO:0000256" key="2">
    <source>
        <dbReference type="ARBA" id="ARBA00022448"/>
    </source>
</evidence>
<dbReference type="PANTHER" id="PTHR11442">
    <property type="entry name" value="HEMOGLOBIN FAMILY MEMBER"/>
    <property type="match status" value="1"/>
</dbReference>
<dbReference type="GO" id="GO:0020037">
    <property type="term" value="F:heme binding"/>
    <property type="evidence" value="ECO:0007669"/>
    <property type="project" value="InterPro"/>
</dbReference>
<dbReference type="AlphaFoldDB" id="A0A8C7Z907"/>
<dbReference type="InterPro" id="IPR050056">
    <property type="entry name" value="Hemoglobin_oxygen_transport"/>
</dbReference>
<dbReference type="GO" id="GO:0031720">
    <property type="term" value="F:haptoglobin binding"/>
    <property type="evidence" value="ECO:0007669"/>
    <property type="project" value="TreeGrafter"/>
</dbReference>
<proteinExistence type="inferred from homology"/>
<feature type="domain" description="Globin" evidence="8">
    <location>
        <begin position="3"/>
        <end position="144"/>
    </location>
</feature>
<evidence type="ECO:0000256" key="5">
    <source>
        <dbReference type="ARBA" id="ARBA00022723"/>
    </source>
</evidence>
<dbReference type="GO" id="GO:0042744">
    <property type="term" value="P:hydrogen peroxide catabolic process"/>
    <property type="evidence" value="ECO:0007669"/>
    <property type="project" value="TreeGrafter"/>
</dbReference>
<reference evidence="9" key="2">
    <citation type="submission" date="2025-09" db="UniProtKB">
        <authorList>
            <consortium name="Ensembl"/>
        </authorList>
    </citation>
    <scope>IDENTIFICATION</scope>
</reference>
<keyword evidence="3 7" id="KW-0349">Heme</keyword>
<dbReference type="GO" id="GO:0043177">
    <property type="term" value="F:organic acid binding"/>
    <property type="evidence" value="ECO:0007669"/>
    <property type="project" value="TreeGrafter"/>
</dbReference>
<evidence type="ECO:0000256" key="1">
    <source>
        <dbReference type="ARBA" id="ARBA00008705"/>
    </source>
</evidence>
<dbReference type="GO" id="GO:0005833">
    <property type="term" value="C:hemoglobin complex"/>
    <property type="evidence" value="ECO:0007669"/>
    <property type="project" value="InterPro"/>
</dbReference>
<dbReference type="SUPFAM" id="SSF46458">
    <property type="entry name" value="Globin-like"/>
    <property type="match status" value="1"/>
</dbReference>
<dbReference type="GO" id="GO:0046872">
    <property type="term" value="F:metal ion binding"/>
    <property type="evidence" value="ECO:0007669"/>
    <property type="project" value="UniProtKB-KW"/>
</dbReference>
<comment type="similarity">
    <text evidence="1 7">Belongs to the globin family.</text>
</comment>
<name>A0A8C7Z907_9TELE</name>
<evidence type="ECO:0000256" key="4">
    <source>
        <dbReference type="ARBA" id="ARBA00022621"/>
    </source>
</evidence>
<dbReference type="GO" id="GO:0005344">
    <property type="term" value="F:oxygen carrier activity"/>
    <property type="evidence" value="ECO:0007669"/>
    <property type="project" value="UniProtKB-KW"/>
</dbReference>
<evidence type="ECO:0000313" key="10">
    <source>
        <dbReference type="Proteomes" id="UP000694383"/>
    </source>
</evidence>
<dbReference type="GO" id="GO:0072562">
    <property type="term" value="C:blood microparticle"/>
    <property type="evidence" value="ECO:0007669"/>
    <property type="project" value="TreeGrafter"/>
</dbReference>
<dbReference type="Ensembl" id="ENSOSIT00000042098.1">
    <property type="protein sequence ID" value="ENSOSIP00000039957.1"/>
    <property type="gene ID" value="ENSOSIG00000019543.1"/>
</dbReference>
<dbReference type="PROSITE" id="PS01033">
    <property type="entry name" value="GLOBIN"/>
    <property type="match status" value="1"/>
</dbReference>
<dbReference type="InterPro" id="IPR009050">
    <property type="entry name" value="Globin-like_sf"/>
</dbReference>
<dbReference type="InterPro" id="IPR002337">
    <property type="entry name" value="Hemoglobin_b"/>
</dbReference>
<keyword evidence="4 7" id="KW-0561">Oxygen transport</keyword>
<dbReference type="GO" id="GO:0019825">
    <property type="term" value="F:oxygen binding"/>
    <property type="evidence" value="ECO:0007669"/>
    <property type="project" value="InterPro"/>
</dbReference>
<accession>A0A8C7Z907</accession>
<evidence type="ECO:0000256" key="3">
    <source>
        <dbReference type="ARBA" id="ARBA00022617"/>
    </source>
</evidence>
<evidence type="ECO:0000259" key="8">
    <source>
        <dbReference type="PROSITE" id="PS01033"/>
    </source>
</evidence>
<dbReference type="Pfam" id="PF00042">
    <property type="entry name" value="Globin"/>
    <property type="match status" value="1"/>
</dbReference>
<dbReference type="GO" id="GO:0031838">
    <property type="term" value="C:haptoglobin-hemoglobin complex"/>
    <property type="evidence" value="ECO:0007669"/>
    <property type="project" value="TreeGrafter"/>
</dbReference>
<keyword evidence="6" id="KW-0408">Iron</keyword>
<keyword evidence="10" id="KW-1185">Reference proteome</keyword>
<protein>
    <submittedName>
        <fullName evidence="9">Hemoglobin, beta adult 2</fullName>
    </submittedName>
</protein>
<dbReference type="InterPro" id="IPR012292">
    <property type="entry name" value="Globin/Proto"/>
</dbReference>
<keyword evidence="5" id="KW-0479">Metal-binding</keyword>